<reference evidence="1" key="1">
    <citation type="submission" date="2021-02" db="EMBL/GenBank/DDBJ databases">
        <authorList>
            <person name="Nowell W R."/>
        </authorList>
    </citation>
    <scope>NUCLEOTIDE SEQUENCE</scope>
</reference>
<dbReference type="AlphaFoldDB" id="A0A817U0N6"/>
<name>A0A817U0N6_9BILA</name>
<gene>
    <name evidence="2" type="ORF">FME351_LOCUS3722</name>
    <name evidence="1" type="ORF">GRG538_LOCUS2751</name>
    <name evidence="3" type="ORF">TSG867_LOCUS17959</name>
</gene>
<comment type="caution">
    <text evidence="1">The sequence shown here is derived from an EMBL/GenBank/DDBJ whole genome shotgun (WGS) entry which is preliminary data.</text>
</comment>
<dbReference type="EMBL" id="CAJNYU010000224">
    <property type="protein sequence ID" value="CAF3342458.1"/>
    <property type="molecule type" value="Genomic_DNA"/>
</dbReference>
<evidence type="ECO:0000313" key="2">
    <source>
        <dbReference type="EMBL" id="CAF3342458.1"/>
    </source>
</evidence>
<dbReference type="EMBL" id="CAJNYT010000064">
    <property type="protein sequence ID" value="CAF3324187.1"/>
    <property type="molecule type" value="Genomic_DNA"/>
</dbReference>
<evidence type="ECO:0000313" key="4">
    <source>
        <dbReference type="Proteomes" id="UP000663872"/>
    </source>
</evidence>
<dbReference type="Proteomes" id="UP000663872">
    <property type="component" value="Unassembled WGS sequence"/>
</dbReference>
<organism evidence="1 4">
    <name type="scientific">Rotaria socialis</name>
    <dbReference type="NCBI Taxonomy" id="392032"/>
    <lineage>
        <taxon>Eukaryota</taxon>
        <taxon>Metazoa</taxon>
        <taxon>Spiralia</taxon>
        <taxon>Gnathifera</taxon>
        <taxon>Rotifera</taxon>
        <taxon>Eurotatoria</taxon>
        <taxon>Bdelloidea</taxon>
        <taxon>Philodinida</taxon>
        <taxon>Philodinidae</taxon>
        <taxon>Rotaria</taxon>
    </lineage>
</organism>
<dbReference type="EMBL" id="CAJOBQ010001172">
    <property type="protein sequence ID" value="CAF4462758.1"/>
    <property type="molecule type" value="Genomic_DNA"/>
</dbReference>
<proteinExistence type="predicted"/>
<protein>
    <submittedName>
        <fullName evidence="1">Uncharacterized protein</fullName>
    </submittedName>
</protein>
<accession>A0A817U0N6</accession>
<dbReference type="Proteomes" id="UP000663869">
    <property type="component" value="Unassembled WGS sequence"/>
</dbReference>
<dbReference type="Proteomes" id="UP000663862">
    <property type="component" value="Unassembled WGS sequence"/>
</dbReference>
<evidence type="ECO:0000313" key="1">
    <source>
        <dbReference type="EMBL" id="CAF3324187.1"/>
    </source>
</evidence>
<evidence type="ECO:0000313" key="3">
    <source>
        <dbReference type="EMBL" id="CAF4462758.1"/>
    </source>
</evidence>
<sequence>MIPINDSQNSQWDAFENFATYSYVCSIFEQNKDKHPAINDHEKTNKTNITIDSNVLTARIDQQQDIENFKNELMTTVKSVLMKTQKELQQNNSHIESYADQIQVSSKPLTAVSVSSTRNSPKQAIPMHRSSSLGNDVVLWNKGTT</sequence>